<sequence>MRRSHPLFTLLTATVLAIAFAACGGDDEEPAAGGGGAAAEPAQEEASSTQIKPIAGAEGKTLTVGSKNFTEQYVLAEIYAQALEAAGFKVERQLDLGSEIIANKALEAGEIDAYPEYTGTALTSFFDVKTADVPRDAMEAFEQAKAGYAENNITALPPTPFENTYRLGMTKEGAAAVGNPTKISDLKPNASKLSINGFPECRQRQDCLLGVQETYDMKFDKFVSSNQKYQVLDSGDADVAFVFTTDGDLASGKYVVLDDDQKFFPPYNVTFAMRNDAVEKLGPEGQEVIERVQKPLTEKVMQELNARVDVDKAKPADAARQYLQSAGFVGGS</sequence>
<proteinExistence type="predicted"/>
<dbReference type="GO" id="GO:0022857">
    <property type="term" value="F:transmembrane transporter activity"/>
    <property type="evidence" value="ECO:0007669"/>
    <property type="project" value="InterPro"/>
</dbReference>
<feature type="chain" id="PRO_5027084516" evidence="2">
    <location>
        <begin position="22"/>
        <end position="332"/>
    </location>
</feature>
<organism evidence="4">
    <name type="scientific">uncultured Thermoleophilia bacterium</name>
    <dbReference type="NCBI Taxonomy" id="1497501"/>
    <lineage>
        <taxon>Bacteria</taxon>
        <taxon>Bacillati</taxon>
        <taxon>Actinomycetota</taxon>
        <taxon>Thermoleophilia</taxon>
        <taxon>environmental samples</taxon>
    </lineage>
</organism>
<evidence type="ECO:0000256" key="1">
    <source>
        <dbReference type="SAM" id="MobiDB-lite"/>
    </source>
</evidence>
<feature type="domain" description="ABC-type glycine betaine transport system substrate-binding" evidence="3">
    <location>
        <begin position="60"/>
        <end position="324"/>
    </location>
</feature>
<dbReference type="PROSITE" id="PS51257">
    <property type="entry name" value="PROKAR_LIPOPROTEIN"/>
    <property type="match status" value="1"/>
</dbReference>
<protein>
    <submittedName>
        <fullName evidence="4">ABC transporter, substrate-binding protein (Cluster 13, osmolytes)</fullName>
    </submittedName>
</protein>
<reference evidence="4" key="1">
    <citation type="submission" date="2020-02" db="EMBL/GenBank/DDBJ databases">
        <authorList>
            <person name="Meier V. D."/>
        </authorList>
    </citation>
    <scope>NUCLEOTIDE SEQUENCE</scope>
    <source>
        <strain evidence="4">AVDCRST_MAG79</strain>
    </source>
</reference>
<dbReference type="GO" id="GO:0043190">
    <property type="term" value="C:ATP-binding cassette (ABC) transporter complex"/>
    <property type="evidence" value="ECO:0007669"/>
    <property type="project" value="InterPro"/>
</dbReference>
<dbReference type="InterPro" id="IPR007210">
    <property type="entry name" value="ABC_Gly_betaine_transp_sub-bd"/>
</dbReference>
<evidence type="ECO:0000256" key="2">
    <source>
        <dbReference type="SAM" id="SignalP"/>
    </source>
</evidence>
<dbReference type="CDD" id="cd13528">
    <property type="entry name" value="PBP2_osmoprotectants"/>
    <property type="match status" value="1"/>
</dbReference>
<dbReference type="Pfam" id="PF04069">
    <property type="entry name" value="OpuAC"/>
    <property type="match status" value="1"/>
</dbReference>
<feature type="region of interest" description="Disordered" evidence="1">
    <location>
        <begin position="29"/>
        <end position="49"/>
    </location>
</feature>
<gene>
    <name evidence="4" type="ORF">AVDCRST_MAG79-1967</name>
</gene>
<dbReference type="EMBL" id="CADCWC010000296">
    <property type="protein sequence ID" value="CAA9542299.1"/>
    <property type="molecule type" value="Genomic_DNA"/>
</dbReference>
<evidence type="ECO:0000259" key="3">
    <source>
        <dbReference type="Pfam" id="PF04069"/>
    </source>
</evidence>
<keyword evidence="2" id="KW-0732">Signal</keyword>
<feature type="signal peptide" evidence="2">
    <location>
        <begin position="1"/>
        <end position="21"/>
    </location>
</feature>
<dbReference type="SUPFAM" id="SSF53850">
    <property type="entry name" value="Periplasmic binding protein-like II"/>
    <property type="match status" value="1"/>
</dbReference>
<evidence type="ECO:0000313" key="4">
    <source>
        <dbReference type="EMBL" id="CAA9542299.1"/>
    </source>
</evidence>
<dbReference type="Gene3D" id="3.40.190.120">
    <property type="entry name" value="Osmoprotection protein (prox), domain 2"/>
    <property type="match status" value="1"/>
</dbReference>
<accession>A0A6J4U7B8</accession>
<dbReference type="Gene3D" id="3.40.190.10">
    <property type="entry name" value="Periplasmic binding protein-like II"/>
    <property type="match status" value="1"/>
</dbReference>
<name>A0A6J4U7B8_9ACTN</name>
<dbReference type="AlphaFoldDB" id="A0A6J4U7B8"/>